<proteinExistence type="predicted"/>
<dbReference type="HOGENOM" id="CLU_2073972_0_0_1"/>
<feature type="region of interest" description="Disordered" evidence="1">
    <location>
        <begin position="27"/>
        <end position="56"/>
    </location>
</feature>
<sequence>MTTLNNDDLSSDPRTRVIRAYGEVGTHFGRSTCPEKSNAEIDSSEDGSGRNKTKSSVPLGQALHFGVENAHRLDDVLETKFCGWYDWLVVSRPFRLSLFPSVEPEVASGALHGGRAER</sequence>
<accession>S7ZKA7</accession>
<dbReference type="Proteomes" id="UP000019376">
    <property type="component" value="Unassembled WGS sequence"/>
</dbReference>
<name>S7ZKA7_PENO1</name>
<evidence type="ECO:0000313" key="3">
    <source>
        <dbReference type="Proteomes" id="UP000019376"/>
    </source>
</evidence>
<evidence type="ECO:0000313" key="2">
    <source>
        <dbReference type="EMBL" id="EPS31070.1"/>
    </source>
</evidence>
<dbReference type="AlphaFoldDB" id="S7ZKA7"/>
<protein>
    <submittedName>
        <fullName evidence="2">Uncharacterized protein</fullName>
    </submittedName>
</protein>
<keyword evidence="3" id="KW-1185">Reference proteome</keyword>
<dbReference type="EMBL" id="KB644412">
    <property type="protein sequence ID" value="EPS31070.1"/>
    <property type="molecule type" value="Genomic_DNA"/>
</dbReference>
<organism evidence="2 3">
    <name type="scientific">Penicillium oxalicum (strain 114-2 / CGMCC 5302)</name>
    <name type="common">Penicillium decumbens</name>
    <dbReference type="NCBI Taxonomy" id="933388"/>
    <lineage>
        <taxon>Eukaryota</taxon>
        <taxon>Fungi</taxon>
        <taxon>Dikarya</taxon>
        <taxon>Ascomycota</taxon>
        <taxon>Pezizomycotina</taxon>
        <taxon>Eurotiomycetes</taxon>
        <taxon>Eurotiomycetidae</taxon>
        <taxon>Eurotiales</taxon>
        <taxon>Aspergillaceae</taxon>
        <taxon>Penicillium</taxon>
    </lineage>
</organism>
<gene>
    <name evidence="2" type="ORF">PDE_06024</name>
</gene>
<evidence type="ECO:0000256" key="1">
    <source>
        <dbReference type="SAM" id="MobiDB-lite"/>
    </source>
</evidence>
<reference evidence="2 3" key="1">
    <citation type="journal article" date="2013" name="PLoS ONE">
        <title>Genomic and secretomic analyses reveal unique features of the lignocellulolytic enzyme system of Penicillium decumbens.</title>
        <authorList>
            <person name="Liu G."/>
            <person name="Zhang L."/>
            <person name="Wei X."/>
            <person name="Zou G."/>
            <person name="Qin Y."/>
            <person name="Ma L."/>
            <person name="Li J."/>
            <person name="Zheng H."/>
            <person name="Wang S."/>
            <person name="Wang C."/>
            <person name="Xun L."/>
            <person name="Zhao G.-P."/>
            <person name="Zhou Z."/>
            <person name="Qu Y."/>
        </authorList>
    </citation>
    <scope>NUCLEOTIDE SEQUENCE [LARGE SCALE GENOMIC DNA]</scope>
    <source>
        <strain evidence="3">114-2 / CGMCC 5302</strain>
    </source>
</reference>